<proteinExistence type="predicted"/>
<dbReference type="Proteomes" id="UP001300692">
    <property type="component" value="Unassembled WGS sequence"/>
</dbReference>
<reference evidence="1 2" key="1">
    <citation type="submission" date="2022-10" db="EMBL/GenBank/DDBJ databases">
        <title>Comparative genomics and taxonomic characterization of three novel marine species of genus Reichenbachiella exhibiting antioxidant and polysaccharide degradation activities.</title>
        <authorList>
            <person name="Muhammad N."/>
            <person name="Lee Y.-J."/>
            <person name="Ko J."/>
            <person name="Kim S.-G."/>
        </authorList>
    </citation>
    <scope>NUCLEOTIDE SEQUENCE [LARGE SCALE GENOMIC DNA]</scope>
    <source>
        <strain evidence="1 2">ABR2-5</strain>
    </source>
</reference>
<gene>
    <name evidence="1" type="ORF">N7U62_23090</name>
</gene>
<dbReference type="RefSeq" id="WP_264140535.1">
    <property type="nucleotide sequence ID" value="NZ_JAOYOD010000012.1"/>
</dbReference>
<keyword evidence="2" id="KW-1185">Reference proteome</keyword>
<evidence type="ECO:0000313" key="2">
    <source>
        <dbReference type="Proteomes" id="UP001300692"/>
    </source>
</evidence>
<protein>
    <submittedName>
        <fullName evidence="1">Uncharacterized protein</fullName>
    </submittedName>
</protein>
<comment type="caution">
    <text evidence="1">The sequence shown here is derived from an EMBL/GenBank/DDBJ whole genome shotgun (WGS) entry which is preliminary data.</text>
</comment>
<name>A0ABT3D0W7_9BACT</name>
<sequence length="66" mass="7432">MHELFAGVKSLKSRINEEETDSLLKVTLLDEGIDLAYDFGIFDPLEEKFTIQQIVDSKSALQSSDL</sequence>
<dbReference type="EMBL" id="JAOYOD010000012">
    <property type="protein sequence ID" value="MCV9389552.1"/>
    <property type="molecule type" value="Genomic_DNA"/>
</dbReference>
<accession>A0ABT3D0W7</accession>
<evidence type="ECO:0000313" key="1">
    <source>
        <dbReference type="EMBL" id="MCV9389552.1"/>
    </source>
</evidence>
<organism evidence="1 2">
    <name type="scientific">Reichenbachiella ulvae</name>
    <dbReference type="NCBI Taxonomy" id="2980104"/>
    <lineage>
        <taxon>Bacteria</taxon>
        <taxon>Pseudomonadati</taxon>
        <taxon>Bacteroidota</taxon>
        <taxon>Cytophagia</taxon>
        <taxon>Cytophagales</taxon>
        <taxon>Reichenbachiellaceae</taxon>
        <taxon>Reichenbachiella</taxon>
    </lineage>
</organism>